<accession>A0A0M9UB98</accession>
<organism evidence="2 4">
    <name type="scientific">Ardenticatena maritima</name>
    <dbReference type="NCBI Taxonomy" id="872965"/>
    <lineage>
        <taxon>Bacteria</taxon>
        <taxon>Bacillati</taxon>
        <taxon>Chloroflexota</taxon>
        <taxon>Ardenticatenia</taxon>
        <taxon>Ardenticatenales</taxon>
        <taxon>Ardenticatenaceae</taxon>
        <taxon>Ardenticatena</taxon>
    </lineage>
</organism>
<keyword evidence="1" id="KW-0472">Membrane</keyword>
<feature type="transmembrane region" description="Helical" evidence="1">
    <location>
        <begin position="63"/>
        <end position="81"/>
    </location>
</feature>
<sequence>MSLLAGWSRQIWLLVLLVGTLLARSGVRWLSLELRGAPSRRSRRAVRWRAFLARSGIRTTLRWLVYVGIPYVALLSGLLFPHELGLVWPSREAWRQTLPPLAGLTLLSMAVFAHAASTWGSTTPPPESLAWRAPFGLFLFWPDILLVHTHWAFYRAIGLVFGVGSSAVAVGVLLVLLEWLLDPAWWRRMQRPHLALHPLFRVQSLFIAAVGFALSGSALPALALHLLLEPLLFGGLFFRPPMLASRQSSNT</sequence>
<dbReference type="Proteomes" id="UP000037784">
    <property type="component" value="Unassembled WGS sequence"/>
</dbReference>
<name>A0A0M9UB98_9CHLR</name>
<evidence type="ECO:0000313" key="4">
    <source>
        <dbReference type="Proteomes" id="UP000037784"/>
    </source>
</evidence>
<keyword evidence="1" id="KW-1133">Transmembrane helix</keyword>
<comment type="caution">
    <text evidence="2">The sequence shown here is derived from an EMBL/GenBank/DDBJ whole genome shotgun (WGS) entry which is preliminary data.</text>
</comment>
<reference evidence="2 4" key="1">
    <citation type="journal article" date="2015" name="Genome Announc.">
        <title>Draft Genome Sequence of a Heterotrophic Facultative Anaerobic Thermophilic Bacterium, Ardenticatena maritima Strain 110ST.</title>
        <authorList>
            <person name="Kawaichi S."/>
            <person name="Yoshida T."/>
            <person name="Sako Y."/>
            <person name="Nakamura R."/>
        </authorList>
    </citation>
    <scope>NUCLEOTIDE SEQUENCE [LARGE SCALE GENOMIC DNA]</scope>
    <source>
        <strain evidence="2 4">110S</strain>
    </source>
</reference>
<dbReference type="RefSeq" id="WP_054491552.1">
    <property type="nucleotide sequence ID" value="NZ_BBZA01000002.1"/>
</dbReference>
<keyword evidence="1" id="KW-0812">Transmembrane</keyword>
<evidence type="ECO:0000313" key="5">
    <source>
        <dbReference type="Proteomes" id="UP000050502"/>
    </source>
</evidence>
<feature type="transmembrane region" description="Helical" evidence="1">
    <location>
        <begin position="202"/>
        <end position="228"/>
    </location>
</feature>
<evidence type="ECO:0000313" key="3">
    <source>
        <dbReference type="EMBL" id="KPL87981.1"/>
    </source>
</evidence>
<feature type="transmembrane region" description="Helical" evidence="1">
    <location>
        <begin position="133"/>
        <end position="153"/>
    </location>
</feature>
<dbReference type="InParanoid" id="A0A0M9UB98"/>
<reference evidence="4" key="3">
    <citation type="submission" date="2015-08" db="EMBL/GenBank/DDBJ databases">
        <title>Draft Genome Sequence of a Heterotrophic Facultative Anaerobic Bacterium Ardenticatena maritima Strain 110S.</title>
        <authorList>
            <person name="Kawaichi S."/>
            <person name="Yoshida T."/>
            <person name="Sako Y."/>
            <person name="Nakamura R."/>
        </authorList>
    </citation>
    <scope>NUCLEOTIDE SEQUENCE [LARGE SCALE GENOMIC DNA]</scope>
    <source>
        <strain evidence="4">110S</strain>
    </source>
</reference>
<feature type="transmembrane region" description="Helical" evidence="1">
    <location>
        <begin position="12"/>
        <end position="31"/>
    </location>
</feature>
<dbReference type="EMBL" id="BBZA01000002">
    <property type="protein sequence ID" value="GAP61594.1"/>
    <property type="molecule type" value="Genomic_DNA"/>
</dbReference>
<dbReference type="AlphaFoldDB" id="A0A0M9UB98"/>
<keyword evidence="4" id="KW-1185">Reference proteome</keyword>
<evidence type="ECO:0000313" key="2">
    <source>
        <dbReference type="EMBL" id="GAP61594.1"/>
    </source>
</evidence>
<dbReference type="Proteomes" id="UP000050502">
    <property type="component" value="Unassembled WGS sequence"/>
</dbReference>
<gene>
    <name evidence="2" type="ORF">ARMA_0017</name>
    <name evidence="3" type="ORF">SE16_10725</name>
</gene>
<reference evidence="3 5" key="2">
    <citation type="submission" date="2015-07" db="EMBL/GenBank/DDBJ databases">
        <title>Whole genome sequence of Ardenticatena maritima DSM 23922.</title>
        <authorList>
            <person name="Hemp J."/>
            <person name="Ward L.M."/>
            <person name="Pace L.A."/>
            <person name="Fischer W.W."/>
        </authorList>
    </citation>
    <scope>NUCLEOTIDE SEQUENCE [LARGE SCALE GENOMIC DNA]</scope>
    <source>
        <strain evidence="3 5">110S</strain>
    </source>
</reference>
<evidence type="ECO:0000256" key="1">
    <source>
        <dbReference type="SAM" id="Phobius"/>
    </source>
</evidence>
<dbReference type="EMBL" id="LGKN01000005">
    <property type="protein sequence ID" value="KPL87981.1"/>
    <property type="molecule type" value="Genomic_DNA"/>
</dbReference>
<proteinExistence type="predicted"/>
<feature type="transmembrane region" description="Helical" evidence="1">
    <location>
        <begin position="159"/>
        <end position="181"/>
    </location>
</feature>
<feature type="transmembrane region" description="Helical" evidence="1">
    <location>
        <begin position="101"/>
        <end position="121"/>
    </location>
</feature>
<protein>
    <submittedName>
        <fullName evidence="2">Uncharacterized protein</fullName>
    </submittedName>
</protein>